<dbReference type="Gene3D" id="3.40.50.360">
    <property type="match status" value="1"/>
</dbReference>
<feature type="chain" id="PRO_5004162458" evidence="1">
    <location>
        <begin position="19"/>
        <end position="187"/>
    </location>
</feature>
<dbReference type="OrthoDB" id="9790745at2"/>
<dbReference type="STRING" id="234267.Acid_7545"/>
<dbReference type="eggNOG" id="COG0716">
    <property type="taxonomic scope" value="Bacteria"/>
</dbReference>
<keyword evidence="1" id="KW-0732">Signal</keyword>
<name>Q01PG7_SOLUE</name>
<dbReference type="InParanoid" id="Q01PG7"/>
<dbReference type="PANTHER" id="PTHR30546:SF23">
    <property type="entry name" value="FLAVOPROTEIN-LIKE PROTEIN YCP4-RELATED"/>
    <property type="match status" value="1"/>
</dbReference>
<evidence type="ECO:0000259" key="2">
    <source>
        <dbReference type="PROSITE" id="PS50902"/>
    </source>
</evidence>
<evidence type="ECO:0000313" key="3">
    <source>
        <dbReference type="EMBL" id="ABJ88453.1"/>
    </source>
</evidence>
<evidence type="ECO:0000256" key="1">
    <source>
        <dbReference type="SAM" id="SignalP"/>
    </source>
</evidence>
<dbReference type="EMBL" id="CP000473">
    <property type="protein sequence ID" value="ABJ88453.1"/>
    <property type="molecule type" value="Genomic_DNA"/>
</dbReference>
<dbReference type="KEGG" id="sus:Acid_7545"/>
<dbReference type="GO" id="GO:0016020">
    <property type="term" value="C:membrane"/>
    <property type="evidence" value="ECO:0007669"/>
    <property type="project" value="TreeGrafter"/>
</dbReference>
<protein>
    <submittedName>
        <fullName evidence="3">Flavodoxin/nitric oxide synthase</fullName>
    </submittedName>
</protein>
<feature type="signal peptide" evidence="1">
    <location>
        <begin position="1"/>
        <end position="18"/>
    </location>
</feature>
<dbReference type="PANTHER" id="PTHR30546">
    <property type="entry name" value="FLAVODOXIN-RELATED PROTEIN WRBA-RELATED"/>
    <property type="match status" value="1"/>
</dbReference>
<dbReference type="InterPro" id="IPR005025">
    <property type="entry name" value="FMN_Rdtase-like_dom"/>
</dbReference>
<reference evidence="3" key="1">
    <citation type="submission" date="2006-10" db="EMBL/GenBank/DDBJ databases">
        <title>Complete sequence of Solibacter usitatus Ellin6076.</title>
        <authorList>
            <consortium name="US DOE Joint Genome Institute"/>
            <person name="Copeland A."/>
            <person name="Lucas S."/>
            <person name="Lapidus A."/>
            <person name="Barry K."/>
            <person name="Detter J.C."/>
            <person name="Glavina del Rio T."/>
            <person name="Hammon N."/>
            <person name="Israni S."/>
            <person name="Dalin E."/>
            <person name="Tice H."/>
            <person name="Pitluck S."/>
            <person name="Thompson L.S."/>
            <person name="Brettin T."/>
            <person name="Bruce D."/>
            <person name="Han C."/>
            <person name="Tapia R."/>
            <person name="Gilna P."/>
            <person name="Schmutz J."/>
            <person name="Larimer F."/>
            <person name="Land M."/>
            <person name="Hauser L."/>
            <person name="Kyrpides N."/>
            <person name="Mikhailova N."/>
            <person name="Janssen P.H."/>
            <person name="Kuske C.R."/>
            <person name="Richardson P."/>
        </authorList>
    </citation>
    <scope>NUCLEOTIDE SEQUENCE</scope>
    <source>
        <strain evidence="3">Ellin6076</strain>
    </source>
</reference>
<dbReference type="InterPro" id="IPR008254">
    <property type="entry name" value="Flavodoxin/NO_synth"/>
</dbReference>
<accession>Q01PG7</accession>
<dbReference type="Pfam" id="PF03358">
    <property type="entry name" value="FMN_red"/>
    <property type="match status" value="1"/>
</dbReference>
<dbReference type="PROSITE" id="PS50902">
    <property type="entry name" value="FLAVODOXIN_LIKE"/>
    <property type="match status" value="1"/>
</dbReference>
<gene>
    <name evidence="3" type="ordered locus">Acid_7545</name>
</gene>
<dbReference type="AlphaFoldDB" id="Q01PG7"/>
<feature type="domain" description="Flavodoxin-like" evidence="2">
    <location>
        <begin position="23"/>
        <end position="187"/>
    </location>
</feature>
<dbReference type="HOGENOM" id="CLU_051402_2_0_0"/>
<dbReference type="InterPro" id="IPR029039">
    <property type="entry name" value="Flavoprotein-like_sf"/>
</dbReference>
<dbReference type="FunCoup" id="Q01PG7">
    <property type="interactions" value="364"/>
</dbReference>
<organism evidence="3">
    <name type="scientific">Solibacter usitatus (strain Ellin6076)</name>
    <dbReference type="NCBI Taxonomy" id="234267"/>
    <lineage>
        <taxon>Bacteria</taxon>
        <taxon>Pseudomonadati</taxon>
        <taxon>Acidobacteriota</taxon>
        <taxon>Terriglobia</taxon>
        <taxon>Bryobacterales</taxon>
        <taxon>Solibacteraceae</taxon>
        <taxon>Candidatus Solibacter</taxon>
    </lineage>
</organism>
<dbReference type="GO" id="GO:0003955">
    <property type="term" value="F:NAD(P)H dehydrogenase (quinone) activity"/>
    <property type="evidence" value="ECO:0007669"/>
    <property type="project" value="TreeGrafter"/>
</dbReference>
<proteinExistence type="predicted"/>
<sequence precursor="true">MSRLIALALLCASISLGASPVRILVAYYSETGNTEKMAGAIRDGAVSIEGASVTLRKVADVTDEEIRSADGIVLGSPVQWGNLSVGAKRFLDRVGEVLGKAGKTLGDGRTAGVFCTAGSPSNGQEMTRLGAIAAFLAMRFVVVGGVNDQDFGTLGPQSVGAAGLADARRFGERFARVTLRLRGAASR</sequence>
<dbReference type="SUPFAM" id="SSF52218">
    <property type="entry name" value="Flavoproteins"/>
    <property type="match status" value="1"/>
</dbReference>
<dbReference type="GO" id="GO:0010181">
    <property type="term" value="F:FMN binding"/>
    <property type="evidence" value="ECO:0007669"/>
    <property type="project" value="InterPro"/>
</dbReference>